<sequence>MSENTCGARRPGFELRAPIGRNSIPCALDAEHQGDHANAFGDRWTNLNGHVDAARNGDPNATAVVLAAMQGLITAYAGSNEERQQWARVALWASLPQYGAGDFTALARTALEATATAGEPLSARLRAEGESALLRSA</sequence>
<keyword evidence="2" id="KW-1185">Reference proteome</keyword>
<protein>
    <submittedName>
        <fullName evidence="1">Uncharacterized protein</fullName>
    </submittedName>
</protein>
<proteinExistence type="predicted"/>
<comment type="caution">
    <text evidence="1">The sequence shown here is derived from an EMBL/GenBank/DDBJ whole genome shotgun (WGS) entry which is preliminary data.</text>
</comment>
<organism evidence="1 2">
    <name type="scientific">Streptomyces hainanensis</name>
    <dbReference type="NCBI Taxonomy" id="402648"/>
    <lineage>
        <taxon>Bacteria</taxon>
        <taxon>Bacillati</taxon>
        <taxon>Actinomycetota</taxon>
        <taxon>Actinomycetes</taxon>
        <taxon>Kitasatosporales</taxon>
        <taxon>Streptomycetaceae</taxon>
        <taxon>Streptomyces</taxon>
    </lineage>
</organism>
<dbReference type="EMBL" id="SMKI01000328">
    <property type="protein sequence ID" value="TDC69746.1"/>
    <property type="molecule type" value="Genomic_DNA"/>
</dbReference>
<evidence type="ECO:0000313" key="2">
    <source>
        <dbReference type="Proteomes" id="UP000295345"/>
    </source>
</evidence>
<dbReference type="RefSeq" id="WP_132820509.1">
    <property type="nucleotide sequence ID" value="NZ_SMKI01000328.1"/>
</dbReference>
<dbReference type="OrthoDB" id="3431742at2"/>
<reference evidence="1 2" key="1">
    <citation type="submission" date="2019-03" db="EMBL/GenBank/DDBJ databases">
        <title>Draft genome sequences of novel Actinobacteria.</title>
        <authorList>
            <person name="Sahin N."/>
            <person name="Ay H."/>
            <person name="Saygin H."/>
        </authorList>
    </citation>
    <scope>NUCLEOTIDE SEQUENCE [LARGE SCALE GENOMIC DNA]</scope>
    <source>
        <strain evidence="1 2">DSM 41900</strain>
    </source>
</reference>
<accession>A0A4R4T225</accession>
<name>A0A4R4T225_9ACTN</name>
<gene>
    <name evidence="1" type="ORF">E1283_25565</name>
</gene>
<evidence type="ECO:0000313" key="1">
    <source>
        <dbReference type="EMBL" id="TDC69746.1"/>
    </source>
</evidence>
<dbReference type="Proteomes" id="UP000295345">
    <property type="component" value="Unassembled WGS sequence"/>
</dbReference>
<dbReference type="AlphaFoldDB" id="A0A4R4T225"/>